<dbReference type="Pfam" id="PF17917">
    <property type="entry name" value="RT_RNaseH"/>
    <property type="match status" value="1"/>
</dbReference>
<evidence type="ECO:0000256" key="6">
    <source>
        <dbReference type="ARBA" id="ARBA00022918"/>
    </source>
</evidence>
<dbReference type="AlphaFoldDB" id="A0A6L2J7K5"/>
<keyword evidence="6 10" id="KW-0695">RNA-directed DNA polymerase</keyword>
<name>A0A6L2J7K5_TANCI</name>
<protein>
    <submittedName>
        <fullName evidence="10">Reverse transcriptase domain-containing protein</fullName>
    </submittedName>
</protein>
<dbReference type="GO" id="GO:0003964">
    <property type="term" value="F:RNA-directed DNA polymerase activity"/>
    <property type="evidence" value="ECO:0007669"/>
    <property type="project" value="UniProtKB-KW"/>
</dbReference>
<dbReference type="PANTHER" id="PTHR37984:SF5">
    <property type="entry name" value="PROTEIN NYNRIN-LIKE"/>
    <property type="match status" value="1"/>
</dbReference>
<feature type="compositionally biased region" description="Low complexity" evidence="7">
    <location>
        <begin position="144"/>
        <end position="199"/>
    </location>
</feature>
<feature type="compositionally biased region" description="Polar residues" evidence="7">
    <location>
        <begin position="226"/>
        <end position="240"/>
    </location>
</feature>
<dbReference type="FunFam" id="3.10.20.370:FF:000001">
    <property type="entry name" value="Retrovirus-related Pol polyprotein from transposon 17.6-like protein"/>
    <property type="match status" value="1"/>
</dbReference>
<comment type="caution">
    <text evidence="10">The sequence shown here is derived from an EMBL/GenBank/DDBJ whole genome shotgun (WGS) entry which is preliminary data.</text>
</comment>
<evidence type="ECO:0000259" key="8">
    <source>
        <dbReference type="Pfam" id="PF17917"/>
    </source>
</evidence>
<reference evidence="10" key="1">
    <citation type="journal article" date="2019" name="Sci. Rep.">
        <title>Draft genome of Tanacetum cinerariifolium, the natural source of mosquito coil.</title>
        <authorList>
            <person name="Yamashiro T."/>
            <person name="Shiraishi A."/>
            <person name="Satake H."/>
            <person name="Nakayama K."/>
        </authorList>
    </citation>
    <scope>NUCLEOTIDE SEQUENCE</scope>
</reference>
<proteinExistence type="predicted"/>
<dbReference type="Gene3D" id="1.10.340.70">
    <property type="match status" value="1"/>
</dbReference>
<evidence type="ECO:0000256" key="5">
    <source>
        <dbReference type="ARBA" id="ARBA00022801"/>
    </source>
</evidence>
<dbReference type="CDD" id="cd09274">
    <property type="entry name" value="RNase_HI_RT_Ty3"/>
    <property type="match status" value="1"/>
</dbReference>
<feature type="compositionally biased region" description="Polar residues" evidence="7">
    <location>
        <begin position="201"/>
        <end position="214"/>
    </location>
</feature>
<dbReference type="InterPro" id="IPR043502">
    <property type="entry name" value="DNA/RNA_pol_sf"/>
</dbReference>
<sequence length="1184" mass="133455">MLPVTQIDTFYNRLTLRHRDTINAATGGSFMKRRPEVCYDLIKNMTAHHNDWDTFVQKSESSSSITSSFDLEIVSLKAEMAKINKNLMKVLQINQQVKAVTHNCETCGGPHSYNDCLATVGQTQNIYAARAYNQGGHSYQPQGNRNLLSYRSNNNLGPPGFNQNQNQSNLNQNYQNRNQGNNHGNVQGNNQGRNQFFQGASHGSRTLPSNTITNPKEDLKGITTRSGNAYQGPTIPTTFSPPKVVDCETDVTKDTVPPTNNGSTKDVQPSVVQIETQIPNSEPVVAPVVEPIEAPLSASKPNLKPSIPYPLGRSRRKHKSHAIIRVGQVFLPDMSPTCMTLELADRLISLPAGVAEDVFVKVGTFHFPANFVVVDFDADPQVPLILGRSFLKIGRALIDVYTGELTLHVGNKAITLNLDQTSTYFANYDAMSINRIDVIYVACEEYSQEVLGFSVSGSPTPSTKPIVSTSSPTLTPFGDSDFLLEETDAFLVINDEPISQKFDNSYYDSKGDILLEEFLNDDPSSPPLPLQELNVIEPNNEKSSIDEPPVVELKDLPPHLEYAFLQGNDKLPVIIAKDLKDKEKTALIKVLKSHKQLSLGNFSTLRCEDTNLCLNWEKSHFIVKEGIVLSHKISKNGIEVDKAKVDVIAKLHHPTTVKARPMTRLLEKDTPFFFSKECIKAFQTLKKKLTETPILIAPDWDLPFELMCDASDVAIGTVLGQRRTKHFQPIHYASKTMTDAQSHYTTTEKELLAVVYAFEKFRPYLVLSKSIVYTDHSALKDLFNKQDAKPRLLRWVLLLQEFDITVRDKKGAENLAADHLSGLENPHQSVLDKKEINETFPLETLIMVSFRGDSSTSWFADFANYHAGNFVVKGMSSQQKKKFFKDVKHYFWDDPFLFKICADQVIRRCVHGQEAIDILKACYNGPTGGHHGPNYTAKKVFDSSFYWPTIYRDANDLVKSCDACQRRGKTSQRDEMPQNSIQVYDIFNVMLKYGVTHRLATAYHPQTSGQAKVSNHGLKRILQRTVGENCASWSNKLDDALWAFRTAFKTPIGCTPYKPMYEKACHLPIELKHKAYWALKHYNYDLLTVEKTKRIYDFKIKDRVFNVGDRVLLFNSRLKIFSGKLKTHWTGPFTITQVFPYGTVELSQIDGPNFKVNGHRLKHYFGEDIPLVVISDLQTFPKDQ</sequence>
<keyword evidence="1" id="KW-0808">Transferase</keyword>
<dbReference type="GO" id="GO:0003676">
    <property type="term" value="F:nucleic acid binding"/>
    <property type="evidence" value="ECO:0007669"/>
    <property type="project" value="InterPro"/>
</dbReference>
<dbReference type="InterPro" id="IPR041373">
    <property type="entry name" value="RT_RNaseH"/>
</dbReference>
<feature type="region of interest" description="Disordered" evidence="7">
    <location>
        <begin position="226"/>
        <end position="245"/>
    </location>
</feature>
<dbReference type="Pfam" id="PF17921">
    <property type="entry name" value="Integrase_H2C2"/>
    <property type="match status" value="1"/>
</dbReference>
<dbReference type="PANTHER" id="PTHR37984">
    <property type="entry name" value="PROTEIN CBG26694"/>
    <property type="match status" value="1"/>
</dbReference>
<keyword evidence="4" id="KW-0255">Endonuclease</keyword>
<dbReference type="SUPFAM" id="SSF56672">
    <property type="entry name" value="DNA/RNA polymerases"/>
    <property type="match status" value="1"/>
</dbReference>
<dbReference type="InterPro" id="IPR041588">
    <property type="entry name" value="Integrase_H2C2"/>
</dbReference>
<gene>
    <name evidence="10" type="ORF">Tci_004869</name>
</gene>
<dbReference type="GO" id="GO:0004519">
    <property type="term" value="F:endonuclease activity"/>
    <property type="evidence" value="ECO:0007669"/>
    <property type="project" value="UniProtKB-KW"/>
</dbReference>
<dbReference type="Gene3D" id="3.30.420.10">
    <property type="entry name" value="Ribonuclease H-like superfamily/Ribonuclease H"/>
    <property type="match status" value="1"/>
</dbReference>
<keyword evidence="2" id="KW-0548">Nucleotidyltransferase</keyword>
<feature type="domain" description="Reverse transcriptase RNase H-like" evidence="8">
    <location>
        <begin position="699"/>
        <end position="802"/>
    </location>
</feature>
<dbReference type="Gene3D" id="3.10.20.370">
    <property type="match status" value="1"/>
</dbReference>
<accession>A0A6L2J7K5</accession>
<keyword evidence="3" id="KW-0540">Nuclease</keyword>
<evidence type="ECO:0000256" key="1">
    <source>
        <dbReference type="ARBA" id="ARBA00022679"/>
    </source>
</evidence>
<dbReference type="InterPro" id="IPR050951">
    <property type="entry name" value="Retrovirus_Pol_polyprotein"/>
</dbReference>
<evidence type="ECO:0000259" key="9">
    <source>
        <dbReference type="Pfam" id="PF17921"/>
    </source>
</evidence>
<keyword evidence="5" id="KW-0378">Hydrolase</keyword>
<dbReference type="Gene3D" id="2.40.70.10">
    <property type="entry name" value="Acid Proteases"/>
    <property type="match status" value="1"/>
</dbReference>
<dbReference type="InterPro" id="IPR036397">
    <property type="entry name" value="RNaseH_sf"/>
</dbReference>
<evidence type="ECO:0000313" key="10">
    <source>
        <dbReference type="EMBL" id="GEU32891.1"/>
    </source>
</evidence>
<evidence type="ECO:0000256" key="3">
    <source>
        <dbReference type="ARBA" id="ARBA00022722"/>
    </source>
</evidence>
<evidence type="ECO:0000256" key="7">
    <source>
        <dbReference type="SAM" id="MobiDB-lite"/>
    </source>
</evidence>
<dbReference type="InterPro" id="IPR021109">
    <property type="entry name" value="Peptidase_aspartic_dom_sf"/>
</dbReference>
<feature type="region of interest" description="Disordered" evidence="7">
    <location>
        <begin position="137"/>
        <end position="216"/>
    </location>
</feature>
<dbReference type="InterPro" id="IPR012337">
    <property type="entry name" value="RNaseH-like_sf"/>
</dbReference>
<evidence type="ECO:0000256" key="2">
    <source>
        <dbReference type="ARBA" id="ARBA00022695"/>
    </source>
</evidence>
<dbReference type="GO" id="GO:0016787">
    <property type="term" value="F:hydrolase activity"/>
    <property type="evidence" value="ECO:0007669"/>
    <property type="project" value="UniProtKB-KW"/>
</dbReference>
<dbReference type="EMBL" id="BKCJ010000405">
    <property type="protein sequence ID" value="GEU32891.1"/>
    <property type="molecule type" value="Genomic_DNA"/>
</dbReference>
<feature type="domain" description="Integrase zinc-binding" evidence="9">
    <location>
        <begin position="916"/>
        <end position="968"/>
    </location>
</feature>
<evidence type="ECO:0000256" key="4">
    <source>
        <dbReference type="ARBA" id="ARBA00022759"/>
    </source>
</evidence>
<dbReference type="SUPFAM" id="SSF53098">
    <property type="entry name" value="Ribonuclease H-like"/>
    <property type="match status" value="1"/>
</dbReference>
<organism evidence="10">
    <name type="scientific">Tanacetum cinerariifolium</name>
    <name type="common">Dalmatian daisy</name>
    <name type="synonym">Chrysanthemum cinerariifolium</name>
    <dbReference type="NCBI Taxonomy" id="118510"/>
    <lineage>
        <taxon>Eukaryota</taxon>
        <taxon>Viridiplantae</taxon>
        <taxon>Streptophyta</taxon>
        <taxon>Embryophyta</taxon>
        <taxon>Tracheophyta</taxon>
        <taxon>Spermatophyta</taxon>
        <taxon>Magnoliopsida</taxon>
        <taxon>eudicotyledons</taxon>
        <taxon>Gunneridae</taxon>
        <taxon>Pentapetalae</taxon>
        <taxon>asterids</taxon>
        <taxon>campanulids</taxon>
        <taxon>Asterales</taxon>
        <taxon>Asteraceae</taxon>
        <taxon>Asteroideae</taxon>
        <taxon>Anthemideae</taxon>
        <taxon>Anthemidinae</taxon>
        <taxon>Tanacetum</taxon>
    </lineage>
</organism>